<keyword evidence="11" id="KW-0251">Elongation factor</keyword>
<comment type="function">
    <text evidence="7">Translation factor necessary for the incorporation of selenocysteine into proteins. It probably replaces EF-Tu for the insertion of selenocysteine directed by the UGA codon. SelB binds GTP and GDP.</text>
</comment>
<dbReference type="InterPro" id="IPR036388">
    <property type="entry name" value="WH-like_DNA-bd_sf"/>
</dbReference>
<dbReference type="GO" id="GO:0003746">
    <property type="term" value="F:translation elongation factor activity"/>
    <property type="evidence" value="ECO:0007669"/>
    <property type="project" value="UniProtKB-KW"/>
</dbReference>
<dbReference type="PANTHER" id="PTHR43721">
    <property type="entry name" value="ELONGATION FACTOR TU-RELATED"/>
    <property type="match status" value="1"/>
</dbReference>
<dbReference type="Pfam" id="PF09106">
    <property type="entry name" value="WHD_2nd_SelB"/>
    <property type="match status" value="1"/>
</dbReference>
<dbReference type="Gene3D" id="1.10.10.10">
    <property type="entry name" value="Winged helix-like DNA-binding domain superfamily/Winged helix DNA-binding domain"/>
    <property type="match status" value="3"/>
</dbReference>
<reference evidence="11 12" key="1">
    <citation type="submission" date="2019-02" db="EMBL/GenBank/DDBJ databases">
        <title>Paracoccus subflavus sp. nov., isolated from marine sediment of the Pacific Ocean.</title>
        <authorList>
            <person name="Zhang G."/>
        </authorList>
    </citation>
    <scope>NUCLEOTIDE SEQUENCE [LARGE SCALE GENOMIC DNA]</scope>
    <source>
        <strain evidence="11 12">GY0581</strain>
    </source>
</reference>
<dbReference type="Gene3D" id="3.40.50.300">
    <property type="entry name" value="P-loop containing nucleotide triphosphate hydrolases"/>
    <property type="match status" value="1"/>
</dbReference>
<dbReference type="Gene3D" id="2.40.30.10">
    <property type="entry name" value="Translation factors"/>
    <property type="match status" value="1"/>
</dbReference>
<dbReference type="PROSITE" id="PS51722">
    <property type="entry name" value="G_TR_2"/>
    <property type="match status" value="1"/>
</dbReference>
<feature type="domain" description="Tr-type G" evidence="10">
    <location>
        <begin position="1"/>
        <end position="168"/>
    </location>
</feature>
<dbReference type="Pfam" id="PF21214">
    <property type="entry name" value="WHD_2nd_SelB_bact"/>
    <property type="match status" value="1"/>
</dbReference>
<gene>
    <name evidence="11" type="primary">selB</name>
    <name evidence="11" type="ORF">EYE42_01360</name>
</gene>
<dbReference type="InterPro" id="IPR036390">
    <property type="entry name" value="WH_DNA-bd_sf"/>
</dbReference>
<dbReference type="EMBL" id="SISK01000001">
    <property type="protein sequence ID" value="TBN43813.1"/>
    <property type="molecule type" value="Genomic_DNA"/>
</dbReference>
<dbReference type="InterPro" id="IPR015191">
    <property type="entry name" value="SelB_WHD4"/>
</dbReference>
<dbReference type="SUPFAM" id="SSF52540">
    <property type="entry name" value="P-loop containing nucleoside triphosphate hydrolases"/>
    <property type="match status" value="1"/>
</dbReference>
<dbReference type="InterPro" id="IPR009000">
    <property type="entry name" value="Transl_B-barrel_sf"/>
</dbReference>
<dbReference type="Proteomes" id="UP000293520">
    <property type="component" value="Unassembled WGS sequence"/>
</dbReference>
<keyword evidence="3" id="KW-0963">Cytoplasm</keyword>
<dbReference type="PANTHER" id="PTHR43721:SF22">
    <property type="entry name" value="ELONGATION FACTOR TU, MITOCHONDRIAL"/>
    <property type="match status" value="1"/>
</dbReference>
<dbReference type="GO" id="GO:0005737">
    <property type="term" value="C:cytoplasm"/>
    <property type="evidence" value="ECO:0007669"/>
    <property type="project" value="UniProtKB-SubCell"/>
</dbReference>
<keyword evidence="4" id="KW-0547">Nucleotide-binding</keyword>
<feature type="region of interest" description="Disordered" evidence="9">
    <location>
        <begin position="646"/>
        <end position="673"/>
    </location>
</feature>
<dbReference type="GO" id="GO:0004020">
    <property type="term" value="F:adenylylsulfate kinase activity"/>
    <property type="evidence" value="ECO:0007669"/>
    <property type="project" value="UniProtKB-EC"/>
</dbReference>
<evidence type="ECO:0000313" key="11">
    <source>
        <dbReference type="EMBL" id="TBN43813.1"/>
    </source>
</evidence>
<keyword evidence="6" id="KW-0342">GTP-binding</keyword>
<evidence type="ECO:0000256" key="4">
    <source>
        <dbReference type="ARBA" id="ARBA00022741"/>
    </source>
</evidence>
<dbReference type="AlphaFoldDB" id="A0A4Q9G5C6"/>
<evidence type="ECO:0000256" key="7">
    <source>
        <dbReference type="ARBA" id="ARBA00025526"/>
    </source>
</evidence>
<dbReference type="InterPro" id="IPR050055">
    <property type="entry name" value="EF-Tu_GTPase"/>
</dbReference>
<keyword evidence="12" id="KW-1185">Reference proteome</keyword>
<dbReference type="GO" id="GO:0003924">
    <property type="term" value="F:GTPase activity"/>
    <property type="evidence" value="ECO:0007669"/>
    <property type="project" value="InterPro"/>
</dbReference>
<dbReference type="Pfam" id="PF09107">
    <property type="entry name" value="WHD_3rd_SelB"/>
    <property type="match status" value="1"/>
</dbReference>
<comment type="caution">
    <text evidence="11">The sequence shown here is derived from an EMBL/GenBank/DDBJ whole genome shotgun (WGS) entry which is preliminary data.</text>
</comment>
<dbReference type="InterPro" id="IPR057335">
    <property type="entry name" value="Beta-barrel_SelB"/>
</dbReference>
<dbReference type="CDD" id="cd15491">
    <property type="entry name" value="selB_III"/>
    <property type="match status" value="1"/>
</dbReference>
<dbReference type="InterPro" id="IPR009001">
    <property type="entry name" value="Transl_elong_EF1A/Init_IF2_C"/>
</dbReference>
<dbReference type="InterPro" id="IPR000795">
    <property type="entry name" value="T_Tr_GTP-bd_dom"/>
</dbReference>
<evidence type="ECO:0000256" key="8">
    <source>
        <dbReference type="ARBA" id="ARBA00031615"/>
    </source>
</evidence>
<evidence type="ECO:0000313" key="12">
    <source>
        <dbReference type="Proteomes" id="UP000293520"/>
    </source>
</evidence>
<accession>A0A4Q9G5C6</accession>
<evidence type="ECO:0000259" key="10">
    <source>
        <dbReference type="PROSITE" id="PS51722"/>
    </source>
</evidence>
<proteinExistence type="predicted"/>
<evidence type="ECO:0000256" key="5">
    <source>
        <dbReference type="ARBA" id="ARBA00022917"/>
    </source>
</evidence>
<dbReference type="OrthoDB" id="9803139at2"/>
<dbReference type="GO" id="GO:0005525">
    <property type="term" value="F:GTP binding"/>
    <property type="evidence" value="ECO:0007669"/>
    <property type="project" value="UniProtKB-KW"/>
</dbReference>
<dbReference type="SUPFAM" id="SSF50465">
    <property type="entry name" value="EF-Tu/eEF-1alpha/eIF2-gamma C-terminal domain"/>
    <property type="match status" value="1"/>
</dbReference>
<dbReference type="InterPro" id="IPR004535">
    <property type="entry name" value="Transl_elong_SelB"/>
</dbReference>
<dbReference type="CDD" id="cd03696">
    <property type="entry name" value="SelB_II"/>
    <property type="match status" value="1"/>
</dbReference>
<dbReference type="Pfam" id="PF03144">
    <property type="entry name" value="GTP_EFTU_D2"/>
    <property type="match status" value="1"/>
</dbReference>
<evidence type="ECO:0000256" key="6">
    <source>
        <dbReference type="ARBA" id="ARBA00023134"/>
    </source>
</evidence>
<name>A0A4Q9G5C6_9RHOB</name>
<dbReference type="SUPFAM" id="SSF46785">
    <property type="entry name" value="Winged helix' DNA-binding domain"/>
    <property type="match status" value="3"/>
</dbReference>
<evidence type="ECO:0000256" key="9">
    <source>
        <dbReference type="SAM" id="MobiDB-lite"/>
    </source>
</evidence>
<evidence type="ECO:0000256" key="2">
    <source>
        <dbReference type="ARBA" id="ARBA00015953"/>
    </source>
</evidence>
<evidence type="ECO:0000256" key="1">
    <source>
        <dbReference type="ARBA" id="ARBA00004496"/>
    </source>
</evidence>
<dbReference type="Pfam" id="PF00009">
    <property type="entry name" value="GTP_EFTU"/>
    <property type="match status" value="1"/>
</dbReference>
<dbReference type="InterPro" id="IPR015190">
    <property type="entry name" value="Elong_fac_SelB-wing-hlx_typ-2"/>
</dbReference>
<dbReference type="Pfam" id="PF25461">
    <property type="entry name" value="Beta-barrel_SelB"/>
    <property type="match status" value="1"/>
</dbReference>
<keyword evidence="5" id="KW-0648">Protein biosynthesis</keyword>
<dbReference type="InterPro" id="IPR048931">
    <property type="entry name" value="WHD_2nd_SelB_bact"/>
</dbReference>
<protein>
    <recommendedName>
        <fullName evidence="2">Selenocysteine-specific elongation factor</fullName>
    </recommendedName>
    <alternativeName>
        <fullName evidence="8">SelB translation factor</fullName>
    </alternativeName>
</protein>
<evidence type="ECO:0000256" key="3">
    <source>
        <dbReference type="ARBA" id="ARBA00022490"/>
    </source>
</evidence>
<comment type="subcellular location">
    <subcellularLocation>
        <location evidence="1">Cytoplasm</location>
    </subcellularLocation>
</comment>
<dbReference type="CDD" id="cd04171">
    <property type="entry name" value="SelB"/>
    <property type="match status" value="1"/>
</dbReference>
<dbReference type="InterPro" id="IPR027417">
    <property type="entry name" value="P-loop_NTPase"/>
</dbReference>
<dbReference type="GO" id="GO:0003723">
    <property type="term" value="F:RNA binding"/>
    <property type="evidence" value="ECO:0007669"/>
    <property type="project" value="InterPro"/>
</dbReference>
<dbReference type="PRINTS" id="PR00315">
    <property type="entry name" value="ELONGATNFCT"/>
</dbReference>
<organism evidence="11 12">
    <name type="scientific">Paracoccus subflavus</name>
    <dbReference type="NCBI Taxonomy" id="2528244"/>
    <lineage>
        <taxon>Bacteria</taxon>
        <taxon>Pseudomonadati</taxon>
        <taxon>Pseudomonadota</taxon>
        <taxon>Alphaproteobacteria</taxon>
        <taxon>Rhodobacterales</taxon>
        <taxon>Paracoccaceae</taxon>
        <taxon>Paracoccus</taxon>
    </lineage>
</organism>
<sequence length="673" mass="71735">MIVGTAGHIDHGKTALVKALTGTDADRLAEEKARGITIDLGFAYADLGGGSVTGFVDVPGHERLIHTMLAGAGGIDMALLVVAADDGVMPQTREHMAILDLLGIGRGIVALTKADLADDARRQAVAAEIRETLADTVLADAPILPVSSLTGEGLDALRAALIDAETQTVARRADGPMRLAVDRSFTLSGAGTVVTGTMLTGRVALGDQVVVSPTGLPARVRAIHAQNRPAAEGVAGQRCALNLAGEAISKGAIHRGHVVLSPALHAPTDRIDAWLTVLPGEPKPIGTWFPARLHSHAVEAGARIVPLADPIRPGRGGPVQIVLDRPIAAAVHDRFILRDVSASRTIGGGRFLDLRPPARKRRSPERLALIGAAQADDPAKALAAMLTVTSVDLPGFARDRSLSVPAIAATVAAADAVTIGDLAIGRDALARLRDGLTTALAHFHEDNPDLPGMGRERLRLMLQPRMPKDAFLAFLRTEADAGRALPDGAFVRLPGHEVRLTPEDEALWQRIGPALLGEMRFRPPRVRDLATDFGIDERDVRRVLKLTQRLGRTDQIAHDHFFARAVTAEMVAIIHDVAAQAENGWFTAPAFRDRVQNGRKVAIEILDFFDRHGLTLRRGDLRRINPHRADLFGDLGRESSPVGRPVFKTGWGSEPVPGGFDSHSLPPESQGQE</sequence>
<dbReference type="GO" id="GO:0001514">
    <property type="term" value="P:selenocysteine incorporation"/>
    <property type="evidence" value="ECO:0007669"/>
    <property type="project" value="InterPro"/>
</dbReference>
<dbReference type="InterPro" id="IPR004161">
    <property type="entry name" value="EFTu-like_2"/>
</dbReference>
<dbReference type="NCBIfam" id="TIGR00475">
    <property type="entry name" value="selB"/>
    <property type="match status" value="1"/>
</dbReference>
<dbReference type="SUPFAM" id="SSF50447">
    <property type="entry name" value="Translation proteins"/>
    <property type="match status" value="1"/>
</dbReference>